<gene>
    <name evidence="3" type="ORF">SAMN04488052_10933</name>
</gene>
<organism evidence="3 4">
    <name type="scientific">Aquisalimonas asiatica</name>
    <dbReference type="NCBI Taxonomy" id="406100"/>
    <lineage>
        <taxon>Bacteria</taxon>
        <taxon>Pseudomonadati</taxon>
        <taxon>Pseudomonadota</taxon>
        <taxon>Gammaproteobacteria</taxon>
        <taxon>Chromatiales</taxon>
        <taxon>Ectothiorhodospiraceae</taxon>
        <taxon>Aquisalimonas</taxon>
    </lineage>
</organism>
<dbReference type="CDD" id="cd01949">
    <property type="entry name" value="GGDEF"/>
    <property type="match status" value="1"/>
</dbReference>
<dbReference type="GO" id="GO:0071111">
    <property type="term" value="F:cyclic-guanylate-specific phosphodiesterase activity"/>
    <property type="evidence" value="ECO:0007669"/>
    <property type="project" value="InterPro"/>
</dbReference>
<dbReference type="AlphaFoldDB" id="A0A1H8V115"/>
<dbReference type="Gene3D" id="3.30.450.40">
    <property type="match status" value="1"/>
</dbReference>
<evidence type="ECO:0000313" key="4">
    <source>
        <dbReference type="Proteomes" id="UP000199657"/>
    </source>
</evidence>
<evidence type="ECO:0000259" key="2">
    <source>
        <dbReference type="PROSITE" id="PS50887"/>
    </source>
</evidence>
<dbReference type="SMART" id="SM00267">
    <property type="entry name" value="GGDEF"/>
    <property type="match status" value="1"/>
</dbReference>
<dbReference type="InterPro" id="IPR029787">
    <property type="entry name" value="Nucleotide_cyclase"/>
</dbReference>
<dbReference type="InterPro" id="IPR029016">
    <property type="entry name" value="GAF-like_dom_sf"/>
</dbReference>
<dbReference type="NCBIfam" id="TIGR00254">
    <property type="entry name" value="GGDEF"/>
    <property type="match status" value="1"/>
</dbReference>
<dbReference type="InterPro" id="IPR043128">
    <property type="entry name" value="Rev_trsase/Diguanyl_cyclase"/>
</dbReference>
<dbReference type="Proteomes" id="UP000199657">
    <property type="component" value="Unassembled WGS sequence"/>
</dbReference>
<dbReference type="Gene3D" id="3.20.20.450">
    <property type="entry name" value="EAL domain"/>
    <property type="match status" value="1"/>
</dbReference>
<dbReference type="SUPFAM" id="SSF55781">
    <property type="entry name" value="GAF domain-like"/>
    <property type="match status" value="1"/>
</dbReference>
<dbReference type="PROSITE" id="PS50887">
    <property type="entry name" value="GGDEF"/>
    <property type="match status" value="1"/>
</dbReference>
<dbReference type="PROSITE" id="PS50883">
    <property type="entry name" value="EAL"/>
    <property type="match status" value="1"/>
</dbReference>
<dbReference type="InterPro" id="IPR000160">
    <property type="entry name" value="GGDEF_dom"/>
</dbReference>
<feature type="domain" description="GGDEF" evidence="2">
    <location>
        <begin position="212"/>
        <end position="346"/>
    </location>
</feature>
<dbReference type="SMART" id="SM00052">
    <property type="entry name" value="EAL"/>
    <property type="match status" value="1"/>
</dbReference>
<dbReference type="InterPro" id="IPR003018">
    <property type="entry name" value="GAF"/>
</dbReference>
<dbReference type="Gene3D" id="3.30.70.270">
    <property type="match status" value="1"/>
</dbReference>
<name>A0A1H8V115_9GAMM</name>
<dbReference type="InterPro" id="IPR035919">
    <property type="entry name" value="EAL_sf"/>
</dbReference>
<evidence type="ECO:0000313" key="3">
    <source>
        <dbReference type="EMBL" id="SEP08894.1"/>
    </source>
</evidence>
<dbReference type="Pfam" id="PF01590">
    <property type="entry name" value="GAF"/>
    <property type="match status" value="1"/>
</dbReference>
<dbReference type="CDD" id="cd01948">
    <property type="entry name" value="EAL"/>
    <property type="match status" value="1"/>
</dbReference>
<dbReference type="Pfam" id="PF00563">
    <property type="entry name" value="EAL"/>
    <property type="match status" value="1"/>
</dbReference>
<dbReference type="InterPro" id="IPR050706">
    <property type="entry name" value="Cyclic-di-GMP_PDE-like"/>
</dbReference>
<dbReference type="SMART" id="SM00065">
    <property type="entry name" value="GAF"/>
    <property type="match status" value="1"/>
</dbReference>
<dbReference type="STRING" id="406100.SAMN04488052_10933"/>
<dbReference type="SUPFAM" id="SSF141868">
    <property type="entry name" value="EAL domain-like"/>
    <property type="match status" value="1"/>
</dbReference>
<evidence type="ECO:0000259" key="1">
    <source>
        <dbReference type="PROSITE" id="PS50883"/>
    </source>
</evidence>
<dbReference type="InterPro" id="IPR001633">
    <property type="entry name" value="EAL_dom"/>
</dbReference>
<dbReference type="RefSeq" id="WP_171909951.1">
    <property type="nucleotide sequence ID" value="NZ_FOEG01000009.1"/>
</dbReference>
<dbReference type="PANTHER" id="PTHR33121">
    <property type="entry name" value="CYCLIC DI-GMP PHOSPHODIESTERASE PDEF"/>
    <property type="match status" value="1"/>
</dbReference>
<dbReference type="SUPFAM" id="SSF55073">
    <property type="entry name" value="Nucleotide cyclase"/>
    <property type="match status" value="1"/>
</dbReference>
<feature type="domain" description="EAL" evidence="1">
    <location>
        <begin position="355"/>
        <end position="609"/>
    </location>
</feature>
<dbReference type="Pfam" id="PF00990">
    <property type="entry name" value="GGDEF"/>
    <property type="match status" value="1"/>
</dbReference>
<accession>A0A1H8V115</accession>
<dbReference type="EMBL" id="FOEG01000009">
    <property type="protein sequence ID" value="SEP08894.1"/>
    <property type="molecule type" value="Genomic_DNA"/>
</dbReference>
<proteinExistence type="predicted"/>
<dbReference type="PANTHER" id="PTHR33121:SF19">
    <property type="entry name" value="CYCLIC DI-GMP PHOSPHODIESTERASE PA2567"/>
    <property type="match status" value="1"/>
</dbReference>
<sequence length="618" mass="69015">MEQDLNLGGSVRSATEDERLYDLYSLNVLDTSAETRFDRLTHLIADIFRFPVVLISLVDRDREWFKSAFGWERKEVDRDISFCAHAIDSADGVFLVPDTLRDPRFVRNPLVTGEPGIRFYAGVVVHGPAGHPVGTLCVIDRIPRAFDEQALARLRQFAELVQHELHHVRELRRLRAAIEFSVFYDPLTRLPNRRLLGERLQHLIELSQRDGRKVVVLLFNIEGLRLINESHGTAAGDRILVELATRLRDGCPPGGTAARLEGNECALVLPAPGRDTGCIDTIAEQVRTALERPFIVDGHEHYLHIRIGGSVFPDHGTTPRRLLERAAAAVRVPSDGLHRPVRFVSQADSADISRRIAVESRLRRATERQEFRLYYQPITSLSDNGIVSYEALLRWHDEELGEMSPASFIAVAEQTGLIVPMGRWVVEESCRQLAAWRRAGVDVRPVSVNVEAVQLQDPRFAAMVLDSLTAAGIPPELMHLEVTELSLVSHGDHVAENMRTLSDARISIYVDDFGTGYASLDYLRRMPIAGLKIDRSFVDGLPDDSQDVTLTRSMIGMARSLGLQTVAEGVETWSQYQFLRESGCALVQGYLLARPMPADAVSRLPATLHVSPGMDGLR</sequence>
<keyword evidence="4" id="KW-1185">Reference proteome</keyword>
<protein>
    <submittedName>
        <fullName evidence="3">Diguanylate cyclase (GGDEF) domain-containing protein</fullName>
    </submittedName>
</protein>
<reference evidence="3 4" key="1">
    <citation type="submission" date="2016-10" db="EMBL/GenBank/DDBJ databases">
        <authorList>
            <person name="de Groot N.N."/>
        </authorList>
    </citation>
    <scope>NUCLEOTIDE SEQUENCE [LARGE SCALE GENOMIC DNA]</scope>
    <source>
        <strain evidence="3 4">CGMCC 1.6291</strain>
    </source>
</reference>